<organism evidence="2 3">
    <name type="scientific">Flaviaesturariibacter amylovorans</name>
    <dbReference type="NCBI Taxonomy" id="1084520"/>
    <lineage>
        <taxon>Bacteria</taxon>
        <taxon>Pseudomonadati</taxon>
        <taxon>Bacteroidota</taxon>
        <taxon>Chitinophagia</taxon>
        <taxon>Chitinophagales</taxon>
        <taxon>Chitinophagaceae</taxon>
        <taxon>Flaviaestuariibacter</taxon>
    </lineage>
</organism>
<keyword evidence="1" id="KW-0812">Transmembrane</keyword>
<dbReference type="EMBL" id="BAABGY010000016">
    <property type="protein sequence ID" value="GAA4341822.1"/>
    <property type="molecule type" value="Genomic_DNA"/>
</dbReference>
<proteinExistence type="predicted"/>
<keyword evidence="1" id="KW-1133">Transmembrane helix</keyword>
<gene>
    <name evidence="2" type="ORF">GCM10023184_40560</name>
</gene>
<evidence type="ECO:0000256" key="1">
    <source>
        <dbReference type="SAM" id="Phobius"/>
    </source>
</evidence>
<evidence type="ECO:0000313" key="2">
    <source>
        <dbReference type="EMBL" id="GAA4341822.1"/>
    </source>
</evidence>
<protein>
    <recommendedName>
        <fullName evidence="4">DUF2946 domain-containing protein</fullName>
    </recommendedName>
</protein>
<dbReference type="InterPro" id="IPR021333">
    <property type="entry name" value="DUF2946"/>
</dbReference>
<accession>A0ABP8HNK9</accession>
<keyword evidence="1" id="KW-0472">Membrane</keyword>
<sequence length="161" mass="17045">MGTWCSGIKDVSETITAPPGSPQKQAGRFVVRTKKFCYYVAFIGSRLIFGVVNARKTISLQFVSALVLLLVFLCTQGARALHGHERGRSVALSTAAVQLSADEADCPLCDQLAANESSFLPAVATHDLPEPLRPSFAAALPLRLHSSIGPVASDRGPPALS</sequence>
<comment type="caution">
    <text evidence="2">The sequence shown here is derived from an EMBL/GenBank/DDBJ whole genome shotgun (WGS) entry which is preliminary data.</text>
</comment>
<dbReference type="Proteomes" id="UP001501725">
    <property type="component" value="Unassembled WGS sequence"/>
</dbReference>
<keyword evidence="3" id="KW-1185">Reference proteome</keyword>
<evidence type="ECO:0008006" key="4">
    <source>
        <dbReference type="Google" id="ProtNLM"/>
    </source>
</evidence>
<reference evidence="3" key="1">
    <citation type="journal article" date="2019" name="Int. J. Syst. Evol. Microbiol.">
        <title>The Global Catalogue of Microorganisms (GCM) 10K type strain sequencing project: providing services to taxonomists for standard genome sequencing and annotation.</title>
        <authorList>
            <consortium name="The Broad Institute Genomics Platform"/>
            <consortium name="The Broad Institute Genome Sequencing Center for Infectious Disease"/>
            <person name="Wu L."/>
            <person name="Ma J."/>
        </authorList>
    </citation>
    <scope>NUCLEOTIDE SEQUENCE [LARGE SCALE GENOMIC DNA]</scope>
    <source>
        <strain evidence="3">JCM 17919</strain>
    </source>
</reference>
<dbReference type="Pfam" id="PF11162">
    <property type="entry name" value="DUF2946"/>
    <property type="match status" value="1"/>
</dbReference>
<feature type="transmembrane region" description="Helical" evidence="1">
    <location>
        <begin position="58"/>
        <end position="78"/>
    </location>
</feature>
<feature type="transmembrane region" description="Helical" evidence="1">
    <location>
        <begin position="36"/>
        <end position="52"/>
    </location>
</feature>
<name>A0ABP8HNK9_9BACT</name>
<evidence type="ECO:0000313" key="3">
    <source>
        <dbReference type="Proteomes" id="UP001501725"/>
    </source>
</evidence>